<dbReference type="PROSITE" id="PS51502">
    <property type="entry name" value="S_R_A_B_BARREL"/>
    <property type="match status" value="1"/>
</dbReference>
<protein>
    <recommendedName>
        <fullName evidence="2">Stress-response A/B barrel domain-containing protein</fullName>
    </recommendedName>
</protein>
<dbReference type="Gene3D" id="3.30.70.100">
    <property type="match status" value="1"/>
</dbReference>
<dbReference type="AlphaFoldDB" id="A0A852T8T6"/>
<evidence type="ECO:0000313" key="4">
    <source>
        <dbReference type="Proteomes" id="UP000548423"/>
    </source>
</evidence>
<dbReference type="PANTHER" id="PTHR33178:SF10">
    <property type="entry name" value="STRESS-RESPONSE A_B BARREL DOMAIN-CONTAINING PROTEIN"/>
    <property type="match status" value="1"/>
</dbReference>
<dbReference type="InterPro" id="IPR044662">
    <property type="entry name" value="HS1/DABB1-like"/>
</dbReference>
<evidence type="ECO:0000313" key="3">
    <source>
        <dbReference type="EMBL" id="NYE04259.1"/>
    </source>
</evidence>
<dbReference type="Proteomes" id="UP000548423">
    <property type="component" value="Unassembled WGS sequence"/>
</dbReference>
<evidence type="ECO:0000256" key="1">
    <source>
        <dbReference type="ARBA" id="ARBA00011738"/>
    </source>
</evidence>
<name>A0A852T8T6_9BACI</name>
<dbReference type="EMBL" id="JACCBX010000002">
    <property type="protein sequence ID" value="NYE04259.1"/>
    <property type="molecule type" value="Genomic_DNA"/>
</dbReference>
<comment type="subunit">
    <text evidence="1">Homodimer.</text>
</comment>
<feature type="domain" description="Stress-response A/B barrel" evidence="2">
    <location>
        <begin position="2"/>
        <end position="95"/>
    </location>
</feature>
<dbReference type="SUPFAM" id="SSF54909">
    <property type="entry name" value="Dimeric alpha+beta barrel"/>
    <property type="match status" value="1"/>
</dbReference>
<reference evidence="4" key="2">
    <citation type="submission" date="2020-08" db="EMBL/GenBank/DDBJ databases">
        <title>The Agave Microbiome: Exploring the role of microbial communities in plant adaptations to desert environments.</title>
        <authorList>
            <person name="Partida-Martinez L.P."/>
        </authorList>
    </citation>
    <scope>NUCLEOTIDE SEQUENCE [LARGE SCALE GENOMIC DNA]</scope>
    <source>
        <strain evidence="4">AT2.8</strain>
    </source>
</reference>
<dbReference type="PANTHER" id="PTHR33178">
    <property type="match status" value="1"/>
</dbReference>
<reference evidence="4" key="1">
    <citation type="submission" date="2020-07" db="EMBL/GenBank/DDBJ databases">
        <authorList>
            <person name="Partida-Martinez L."/>
            <person name="Huntemann M."/>
            <person name="Clum A."/>
            <person name="Wang J."/>
            <person name="Palaniappan K."/>
            <person name="Ritter S."/>
            <person name="Chen I.-M."/>
            <person name="Stamatis D."/>
            <person name="Reddy T."/>
            <person name="O'Malley R."/>
            <person name="Daum C."/>
            <person name="Shapiro N."/>
            <person name="Ivanova N."/>
            <person name="Kyrpides N."/>
            <person name="Woyke T."/>
        </authorList>
    </citation>
    <scope>NUCLEOTIDE SEQUENCE [LARGE SCALE GENOMIC DNA]</scope>
    <source>
        <strain evidence="4">AT2.8</strain>
    </source>
</reference>
<gene>
    <name evidence="3" type="ORF">F4694_001003</name>
</gene>
<dbReference type="SMART" id="SM00886">
    <property type="entry name" value="Dabb"/>
    <property type="match status" value="1"/>
</dbReference>
<sequence length="99" mass="11342">MIKHIVLFKFSQKTTNEQKEEVILRLKSLKEEINGIIDIFAGINFSQNNSGFEIGLAVLFSDRNAFENYGPHPKHQEVVSYLKKVGMTDITILDFLVLE</sequence>
<comment type="caution">
    <text evidence="3">The sequence shown here is derived from an EMBL/GenBank/DDBJ whole genome shotgun (WGS) entry which is preliminary data.</text>
</comment>
<organism evidence="3 4">
    <name type="scientific">Neobacillus niacini</name>
    <dbReference type="NCBI Taxonomy" id="86668"/>
    <lineage>
        <taxon>Bacteria</taxon>
        <taxon>Bacillati</taxon>
        <taxon>Bacillota</taxon>
        <taxon>Bacilli</taxon>
        <taxon>Bacillales</taxon>
        <taxon>Bacillaceae</taxon>
        <taxon>Neobacillus</taxon>
    </lineage>
</organism>
<dbReference type="Pfam" id="PF07876">
    <property type="entry name" value="Dabb"/>
    <property type="match status" value="1"/>
</dbReference>
<accession>A0A852T8T6</accession>
<proteinExistence type="predicted"/>
<dbReference type="InterPro" id="IPR013097">
    <property type="entry name" value="Dabb"/>
</dbReference>
<evidence type="ECO:0000259" key="2">
    <source>
        <dbReference type="PROSITE" id="PS51502"/>
    </source>
</evidence>
<dbReference type="InterPro" id="IPR011008">
    <property type="entry name" value="Dimeric_a/b-barrel"/>
</dbReference>